<organism evidence="10 11">
    <name type="scientific">Basidiobolus meristosporus CBS 931.73</name>
    <dbReference type="NCBI Taxonomy" id="1314790"/>
    <lineage>
        <taxon>Eukaryota</taxon>
        <taxon>Fungi</taxon>
        <taxon>Fungi incertae sedis</taxon>
        <taxon>Zoopagomycota</taxon>
        <taxon>Entomophthoromycotina</taxon>
        <taxon>Basidiobolomycetes</taxon>
        <taxon>Basidiobolales</taxon>
        <taxon>Basidiobolaceae</taxon>
        <taxon>Basidiobolus</taxon>
    </lineage>
</organism>
<dbReference type="InterPro" id="IPR000903">
    <property type="entry name" value="NMT"/>
</dbReference>
<evidence type="ECO:0000256" key="5">
    <source>
        <dbReference type="ARBA" id="ARBA00023315"/>
    </source>
</evidence>
<dbReference type="Proteomes" id="UP000193498">
    <property type="component" value="Unassembled WGS sequence"/>
</dbReference>
<dbReference type="PIRSF" id="PIRSF015892">
    <property type="entry name" value="N-myristl_transf"/>
    <property type="match status" value="1"/>
</dbReference>
<dbReference type="GO" id="GO:0004379">
    <property type="term" value="F:glycylpeptide N-tetradecanoyltransferase activity"/>
    <property type="evidence" value="ECO:0007669"/>
    <property type="project" value="UniProtKB-EC"/>
</dbReference>
<dbReference type="Gene3D" id="3.40.630.170">
    <property type="match status" value="1"/>
</dbReference>
<dbReference type="PANTHER" id="PTHR11377">
    <property type="entry name" value="N-MYRISTOYL TRANSFERASE"/>
    <property type="match status" value="1"/>
</dbReference>
<dbReference type="InterPro" id="IPR016181">
    <property type="entry name" value="Acyl_CoA_acyltransferase"/>
</dbReference>
<dbReference type="PROSITE" id="PS00976">
    <property type="entry name" value="NMT_2"/>
    <property type="match status" value="1"/>
</dbReference>
<keyword evidence="5 6" id="KW-0012">Acyltransferase</keyword>
<dbReference type="EC" id="2.3.1.97" evidence="2 6"/>
<dbReference type="PROSITE" id="PS00975">
    <property type="entry name" value="NMT_1"/>
    <property type="match status" value="1"/>
</dbReference>
<proteinExistence type="inferred from homology"/>
<evidence type="ECO:0000313" key="11">
    <source>
        <dbReference type="Proteomes" id="UP000193498"/>
    </source>
</evidence>
<comment type="caution">
    <text evidence="10">The sequence shown here is derived from an EMBL/GenBank/DDBJ whole genome shotgun (WGS) entry which is preliminary data.</text>
</comment>
<feature type="domain" description="Glycylpeptide N-tetradecanoyltransferase C-terminal" evidence="9">
    <location>
        <begin position="236"/>
        <end position="437"/>
    </location>
</feature>
<dbReference type="InterPro" id="IPR022676">
    <property type="entry name" value="NMT_N"/>
</dbReference>
<sequence length="445" mass="51373">MSDPNKSKSDLEDSKKLQELLQRLAMQQMDVSKSQEDKVPAEHKFWKTQPVPQYDEVVETEGAIDNEKNVQEIRQNPYPLPGSFDWVLIDLENPEELKEVYTLLSLNYVEDDDATFRFDYTPEFISWALKPPGWKKAWHLGVRATTNQKLVAFISGVPADLKIRTNVRHLVEINFLCIHKKLRSKRLAPLLIKEITRRVNMEGIFQATYTAGIVIPKPIATCRYHHRSLNPKKLVEIGFSALPRGMTMDRLVRRYKLPNATTINGLRPMLEQDIVSVRALLNRYLAQFDYGPVFQTDEDVRHYFLPIKDVVYSYVVENRDNGAITDFVSFYSLPSSVLGNPKHKTLNAAYLYYYATDVSSEPVDEGSESPKRSKEYTQRLQALVRNAMILANNAGFDVMNALELLHNTEFIEELKFGPGDGYLNYYLYNWRCPPIENEKMALVMF</sequence>
<dbReference type="InterPro" id="IPR022677">
    <property type="entry name" value="NMT_C"/>
</dbReference>
<name>A0A1Y1XVW0_9FUNG</name>
<evidence type="ECO:0000256" key="7">
    <source>
        <dbReference type="RuleBase" id="RU004178"/>
    </source>
</evidence>
<keyword evidence="11" id="KW-1185">Reference proteome</keyword>
<protein>
    <recommendedName>
        <fullName evidence="3 6">Glycylpeptide N-tetradecanoyltransferase</fullName>
        <ecNumber evidence="2 6">2.3.1.97</ecNumber>
    </recommendedName>
</protein>
<evidence type="ECO:0000256" key="2">
    <source>
        <dbReference type="ARBA" id="ARBA00012923"/>
    </source>
</evidence>
<accession>A0A1Y1XVW0</accession>
<reference evidence="10 11" key="1">
    <citation type="submission" date="2016-07" db="EMBL/GenBank/DDBJ databases">
        <title>Pervasive Adenine N6-methylation of Active Genes in Fungi.</title>
        <authorList>
            <consortium name="DOE Joint Genome Institute"/>
            <person name="Mondo S.J."/>
            <person name="Dannebaum R.O."/>
            <person name="Kuo R.C."/>
            <person name="Labutti K."/>
            <person name="Haridas S."/>
            <person name="Kuo A."/>
            <person name="Salamov A."/>
            <person name="Ahrendt S.R."/>
            <person name="Lipzen A."/>
            <person name="Sullivan W."/>
            <person name="Andreopoulos W.B."/>
            <person name="Clum A."/>
            <person name="Lindquist E."/>
            <person name="Daum C."/>
            <person name="Ramamoorthy G.K."/>
            <person name="Gryganskyi A."/>
            <person name="Culley D."/>
            <person name="Magnuson J.K."/>
            <person name="James T.Y."/>
            <person name="O'Malley M.A."/>
            <person name="Stajich J.E."/>
            <person name="Spatafora J.W."/>
            <person name="Visel A."/>
            <person name="Grigoriev I.V."/>
        </authorList>
    </citation>
    <scope>NUCLEOTIDE SEQUENCE [LARGE SCALE GENOMIC DNA]</scope>
    <source>
        <strain evidence="10 11">CBS 931.73</strain>
    </source>
</reference>
<evidence type="ECO:0000259" key="9">
    <source>
        <dbReference type="Pfam" id="PF02799"/>
    </source>
</evidence>
<feature type="domain" description="Glycylpeptide N-tetradecanoyltransferase N-terminal" evidence="8">
    <location>
        <begin position="64"/>
        <end position="222"/>
    </location>
</feature>
<comment type="catalytic activity">
    <reaction evidence="6">
        <text>N-terminal glycyl-[protein] + tetradecanoyl-CoA = N-tetradecanoylglycyl-[protein] + CoA + H(+)</text>
        <dbReference type="Rhea" id="RHEA:15521"/>
        <dbReference type="Rhea" id="RHEA-COMP:12666"/>
        <dbReference type="Rhea" id="RHEA-COMP:12667"/>
        <dbReference type="ChEBI" id="CHEBI:15378"/>
        <dbReference type="ChEBI" id="CHEBI:57287"/>
        <dbReference type="ChEBI" id="CHEBI:57385"/>
        <dbReference type="ChEBI" id="CHEBI:64723"/>
        <dbReference type="ChEBI" id="CHEBI:133050"/>
        <dbReference type="EC" id="2.3.1.97"/>
    </reaction>
</comment>
<dbReference type="FunFam" id="3.40.630.30:FF:000042">
    <property type="entry name" value="Glycylpeptide N-tetradecanoyltransferase"/>
    <property type="match status" value="1"/>
</dbReference>
<gene>
    <name evidence="10" type="ORF">K493DRAFT_288796</name>
</gene>
<evidence type="ECO:0000256" key="6">
    <source>
        <dbReference type="RuleBase" id="RU000586"/>
    </source>
</evidence>
<dbReference type="EMBL" id="MCFE01000417">
    <property type="protein sequence ID" value="ORX89853.1"/>
    <property type="molecule type" value="Genomic_DNA"/>
</dbReference>
<evidence type="ECO:0000313" key="10">
    <source>
        <dbReference type="EMBL" id="ORX89853.1"/>
    </source>
</evidence>
<dbReference type="OrthoDB" id="60315at2759"/>
<dbReference type="FunCoup" id="A0A1Y1XVW0">
    <property type="interactions" value="1047"/>
</dbReference>
<comment type="function">
    <text evidence="6">Adds a myristoyl group to the N-terminal glycine residue of certain cellular proteins.</text>
</comment>
<dbReference type="FunFam" id="3.40.630.170:FF:000003">
    <property type="entry name" value="Glycylpeptide N-tetradecanoyltransferase"/>
    <property type="match status" value="1"/>
</dbReference>
<dbReference type="Pfam" id="PF01233">
    <property type="entry name" value="NMT"/>
    <property type="match status" value="1"/>
</dbReference>
<dbReference type="Pfam" id="PF02799">
    <property type="entry name" value="NMT_C"/>
    <property type="match status" value="1"/>
</dbReference>
<dbReference type="AlphaFoldDB" id="A0A1Y1XVW0"/>
<dbReference type="PANTHER" id="PTHR11377:SF5">
    <property type="entry name" value="GLYCYLPEPTIDE N-TETRADECANOYLTRANSFERASE"/>
    <property type="match status" value="1"/>
</dbReference>
<evidence type="ECO:0000256" key="3">
    <source>
        <dbReference type="ARBA" id="ARBA00022240"/>
    </source>
</evidence>
<dbReference type="SUPFAM" id="SSF55729">
    <property type="entry name" value="Acyl-CoA N-acyltransferases (Nat)"/>
    <property type="match status" value="2"/>
</dbReference>
<evidence type="ECO:0000259" key="8">
    <source>
        <dbReference type="Pfam" id="PF01233"/>
    </source>
</evidence>
<evidence type="ECO:0000256" key="1">
    <source>
        <dbReference type="ARBA" id="ARBA00009469"/>
    </source>
</evidence>
<dbReference type="InterPro" id="IPR022678">
    <property type="entry name" value="NMT_CS"/>
</dbReference>
<keyword evidence="4 6" id="KW-0808">Transferase</keyword>
<evidence type="ECO:0000256" key="4">
    <source>
        <dbReference type="ARBA" id="ARBA00022679"/>
    </source>
</evidence>
<dbReference type="GO" id="GO:0005737">
    <property type="term" value="C:cytoplasm"/>
    <property type="evidence" value="ECO:0007669"/>
    <property type="project" value="TreeGrafter"/>
</dbReference>
<dbReference type="STRING" id="1314790.A0A1Y1XVW0"/>
<comment type="similarity">
    <text evidence="1 7">Belongs to the NMT family.</text>
</comment>
<dbReference type="InParanoid" id="A0A1Y1XVW0"/>